<dbReference type="RefSeq" id="WP_390222825.1">
    <property type="nucleotide sequence ID" value="NZ_JBHTAA010000005.1"/>
</dbReference>
<keyword evidence="1" id="KW-1133">Transmembrane helix</keyword>
<name>A0ABD5ZDW6_9EURY</name>
<organism evidence="2 3">
    <name type="scientific">Haloferax namakaokahaiae</name>
    <dbReference type="NCBI Taxonomy" id="1748331"/>
    <lineage>
        <taxon>Archaea</taxon>
        <taxon>Methanobacteriati</taxon>
        <taxon>Methanobacteriota</taxon>
        <taxon>Stenosarchaea group</taxon>
        <taxon>Halobacteria</taxon>
        <taxon>Halobacteriales</taxon>
        <taxon>Haloferacaceae</taxon>
        <taxon>Haloferax</taxon>
    </lineage>
</organism>
<keyword evidence="1" id="KW-0472">Membrane</keyword>
<sequence length="137" mass="14425">MALESSSVTPPRLTFSESRFLVGVGLAVALVAGLVFRIVGQLVLDPSQPVVVAAVFVVTVPIMWLLALAIFRWRGHTGGARREAAALLAIPGMLIDSVSMVLFSVVYPNMEPTAGTLFGGLLLLAYATVLVAGFVSR</sequence>
<reference evidence="2 3" key="1">
    <citation type="journal article" date="2019" name="Int. J. Syst. Evol. Microbiol.">
        <title>The Global Catalogue of Microorganisms (GCM) 10K type strain sequencing project: providing services to taxonomists for standard genome sequencing and annotation.</title>
        <authorList>
            <consortium name="The Broad Institute Genomics Platform"/>
            <consortium name="The Broad Institute Genome Sequencing Center for Infectious Disease"/>
            <person name="Wu L."/>
            <person name="Ma J."/>
        </authorList>
    </citation>
    <scope>NUCLEOTIDE SEQUENCE [LARGE SCALE GENOMIC DNA]</scope>
    <source>
        <strain evidence="2 3">DSM 29988</strain>
    </source>
</reference>
<feature type="transmembrane region" description="Helical" evidence="1">
    <location>
        <begin position="50"/>
        <end position="73"/>
    </location>
</feature>
<protein>
    <submittedName>
        <fullName evidence="2">DUF5367 family protein</fullName>
    </submittedName>
</protein>
<feature type="transmembrane region" description="Helical" evidence="1">
    <location>
        <begin position="20"/>
        <end position="44"/>
    </location>
</feature>
<evidence type="ECO:0000313" key="3">
    <source>
        <dbReference type="Proteomes" id="UP001596481"/>
    </source>
</evidence>
<keyword evidence="3" id="KW-1185">Reference proteome</keyword>
<evidence type="ECO:0000313" key="2">
    <source>
        <dbReference type="EMBL" id="MFC7203484.1"/>
    </source>
</evidence>
<dbReference type="AlphaFoldDB" id="A0ABD5ZDW6"/>
<feature type="transmembrane region" description="Helical" evidence="1">
    <location>
        <begin position="85"/>
        <end position="107"/>
    </location>
</feature>
<dbReference type="InterPro" id="IPR020509">
    <property type="entry name" value="Uncharacterised_YnzE"/>
</dbReference>
<proteinExistence type="predicted"/>
<evidence type="ECO:0000256" key="1">
    <source>
        <dbReference type="SAM" id="Phobius"/>
    </source>
</evidence>
<comment type="caution">
    <text evidence="2">The sequence shown here is derived from an EMBL/GenBank/DDBJ whole genome shotgun (WGS) entry which is preliminary data.</text>
</comment>
<dbReference type="EMBL" id="JBHTAA010000005">
    <property type="protein sequence ID" value="MFC7203484.1"/>
    <property type="molecule type" value="Genomic_DNA"/>
</dbReference>
<dbReference type="Pfam" id="PF17329">
    <property type="entry name" value="DUF5367"/>
    <property type="match status" value="1"/>
</dbReference>
<keyword evidence="1" id="KW-0812">Transmembrane</keyword>
<feature type="transmembrane region" description="Helical" evidence="1">
    <location>
        <begin position="113"/>
        <end position="135"/>
    </location>
</feature>
<gene>
    <name evidence="2" type="ORF">ACFQJC_08165</name>
</gene>
<dbReference type="Proteomes" id="UP001596481">
    <property type="component" value="Unassembled WGS sequence"/>
</dbReference>
<accession>A0ABD5ZDW6</accession>